<dbReference type="Pfam" id="PF13091">
    <property type="entry name" value="PLDc_2"/>
    <property type="match status" value="1"/>
</dbReference>
<dbReference type="AlphaFoldDB" id="Q0FY29"/>
<evidence type="ECO:0000256" key="3">
    <source>
        <dbReference type="ARBA" id="ARBA00004613"/>
    </source>
</evidence>
<dbReference type="PANTHER" id="PTHR18896:SF76">
    <property type="entry name" value="PHOSPHOLIPASE"/>
    <property type="match status" value="1"/>
</dbReference>
<keyword evidence="5" id="KW-0964">Secreted</keyword>
<reference evidence="11 12" key="1">
    <citation type="journal article" date="2010" name="J. Bacteriol.">
        <title>Genome sequence of Fulvimarina pelagi HTCC2506T, a Mn(II)-oxidizing alphaproteobacterium possessing an aerobic anoxygenic photosynthetic gene cluster and Xanthorhodopsin.</title>
        <authorList>
            <person name="Kang I."/>
            <person name="Oh H.M."/>
            <person name="Lim S.I."/>
            <person name="Ferriera S."/>
            <person name="Giovannoni S.J."/>
            <person name="Cho J.C."/>
        </authorList>
    </citation>
    <scope>NUCLEOTIDE SEQUENCE [LARGE SCALE GENOMIC DNA]</scope>
    <source>
        <strain evidence="11 12">HTCC2506</strain>
    </source>
</reference>
<evidence type="ECO:0000256" key="6">
    <source>
        <dbReference type="ARBA" id="ARBA00022737"/>
    </source>
</evidence>
<comment type="subcellular location">
    <subcellularLocation>
        <location evidence="3">Secreted</location>
    </subcellularLocation>
</comment>
<dbReference type="Gene3D" id="3.30.870.10">
    <property type="entry name" value="Endonuclease Chain A"/>
    <property type="match status" value="1"/>
</dbReference>
<dbReference type="STRING" id="217511.GCA_001463845_01814"/>
<dbReference type="GO" id="GO:0009395">
    <property type="term" value="P:phospholipid catabolic process"/>
    <property type="evidence" value="ECO:0007669"/>
    <property type="project" value="TreeGrafter"/>
</dbReference>
<comment type="catalytic activity">
    <reaction evidence="1">
        <text>a 1,2-diacyl-sn-glycero-3-phosphocholine + H2O = a 1,2-diacyl-sn-glycero-3-phosphate + choline + H(+)</text>
        <dbReference type="Rhea" id="RHEA:14445"/>
        <dbReference type="ChEBI" id="CHEBI:15354"/>
        <dbReference type="ChEBI" id="CHEBI:15377"/>
        <dbReference type="ChEBI" id="CHEBI:15378"/>
        <dbReference type="ChEBI" id="CHEBI:57643"/>
        <dbReference type="ChEBI" id="CHEBI:58608"/>
        <dbReference type="EC" id="3.1.4.4"/>
    </reaction>
</comment>
<gene>
    <name evidence="11" type="ORF">FP2506_17594</name>
</gene>
<comment type="caution">
    <text evidence="11">The sequence shown here is derived from an EMBL/GenBank/DDBJ whole genome shotgun (WGS) entry which is preliminary data.</text>
</comment>
<feature type="domain" description="PLD phosphodiesterase" evidence="10">
    <location>
        <begin position="163"/>
        <end position="190"/>
    </location>
</feature>
<dbReference type="InterPro" id="IPR015679">
    <property type="entry name" value="PLipase_D_fam"/>
</dbReference>
<evidence type="ECO:0000256" key="2">
    <source>
        <dbReference type="ARBA" id="ARBA00003145"/>
    </source>
</evidence>
<dbReference type="eggNOG" id="COG1502">
    <property type="taxonomic scope" value="Bacteria"/>
</dbReference>
<organism evidence="11 12">
    <name type="scientific">Fulvimarina pelagi HTCC2506</name>
    <dbReference type="NCBI Taxonomy" id="314231"/>
    <lineage>
        <taxon>Bacteria</taxon>
        <taxon>Pseudomonadati</taxon>
        <taxon>Pseudomonadota</taxon>
        <taxon>Alphaproteobacteria</taxon>
        <taxon>Hyphomicrobiales</taxon>
        <taxon>Aurantimonadaceae</taxon>
        <taxon>Fulvimarina</taxon>
    </lineage>
</organism>
<keyword evidence="6" id="KW-0677">Repeat</keyword>
<dbReference type="PANTHER" id="PTHR18896">
    <property type="entry name" value="PHOSPHOLIPASE D"/>
    <property type="match status" value="1"/>
</dbReference>
<keyword evidence="8" id="KW-0443">Lipid metabolism</keyword>
<keyword evidence="7" id="KW-0378">Hydrolase</keyword>
<comment type="function">
    <text evidence="2">Could be a virulence factor.</text>
</comment>
<keyword evidence="12" id="KW-1185">Reference proteome</keyword>
<name>Q0FY29_9HYPH</name>
<dbReference type="InterPro" id="IPR001736">
    <property type="entry name" value="PLipase_D/transphosphatidylase"/>
</dbReference>
<dbReference type="GO" id="GO:0005576">
    <property type="term" value="C:extracellular region"/>
    <property type="evidence" value="ECO:0007669"/>
    <property type="project" value="UniProtKB-SubCell"/>
</dbReference>
<dbReference type="SMART" id="SM00155">
    <property type="entry name" value="PLDc"/>
    <property type="match status" value="1"/>
</dbReference>
<dbReference type="PROSITE" id="PS50035">
    <property type="entry name" value="PLD"/>
    <property type="match status" value="1"/>
</dbReference>
<protein>
    <recommendedName>
        <fullName evidence="4">Phospholipase D</fullName>
    </recommendedName>
    <alternativeName>
        <fullName evidence="9">Choline phosphatase</fullName>
    </alternativeName>
</protein>
<evidence type="ECO:0000313" key="12">
    <source>
        <dbReference type="Proteomes" id="UP000004310"/>
    </source>
</evidence>
<dbReference type="CDD" id="cd09143">
    <property type="entry name" value="PLDc_vPLD1_2_like_bac_2"/>
    <property type="match status" value="1"/>
</dbReference>
<evidence type="ECO:0000256" key="5">
    <source>
        <dbReference type="ARBA" id="ARBA00022525"/>
    </source>
</evidence>
<evidence type="ECO:0000256" key="4">
    <source>
        <dbReference type="ARBA" id="ARBA00018392"/>
    </source>
</evidence>
<evidence type="ECO:0000256" key="8">
    <source>
        <dbReference type="ARBA" id="ARBA00023098"/>
    </source>
</evidence>
<evidence type="ECO:0000259" key="10">
    <source>
        <dbReference type="PROSITE" id="PS50035"/>
    </source>
</evidence>
<dbReference type="Proteomes" id="UP000004310">
    <property type="component" value="Unassembled WGS sequence"/>
</dbReference>
<dbReference type="InterPro" id="IPR025202">
    <property type="entry name" value="PLD-like_dom"/>
</dbReference>
<proteinExistence type="predicted"/>
<dbReference type="EMBL" id="AATP01000011">
    <property type="protein sequence ID" value="EAU39913.1"/>
    <property type="molecule type" value="Genomic_DNA"/>
</dbReference>
<evidence type="ECO:0000313" key="11">
    <source>
        <dbReference type="EMBL" id="EAU39913.1"/>
    </source>
</evidence>
<dbReference type="GO" id="GO:0005886">
    <property type="term" value="C:plasma membrane"/>
    <property type="evidence" value="ECO:0007669"/>
    <property type="project" value="TreeGrafter"/>
</dbReference>
<evidence type="ECO:0000256" key="7">
    <source>
        <dbReference type="ARBA" id="ARBA00022801"/>
    </source>
</evidence>
<dbReference type="HOGENOM" id="CLU_011094_2_0_5"/>
<accession>Q0FY29</accession>
<sequence length="298" mass="32988">MISGPIVNDLTAIAVKRWRAATGAEPNFAGVPMDSSWWPKRETSDLEHVPAAVATTEPGLWRRKQSWHSAILAADVFRTARSVVYIENQYFAGELARQVLPDLLLRENGPEIVVVTTNTMNGRVEQISNGRNRDRLIRHLKRFDRHDRLRVFYPVRDERGKRTEIFIHSKIAIVDDHVLRIGSANLNNRSIGVDSECDVAIEANRSQASAAIAGIRYRLIAEHLGVGMDTLLGVAQRAGSLIAAIEKLNGGTRSLVPFPALCDRGQLNPGLGTRLFDPIAPYGSLKWLRGSIDFSAPV</sequence>
<evidence type="ECO:0000256" key="9">
    <source>
        <dbReference type="ARBA" id="ARBA00029594"/>
    </source>
</evidence>
<dbReference type="SUPFAM" id="SSF56024">
    <property type="entry name" value="Phospholipase D/nuclease"/>
    <property type="match status" value="1"/>
</dbReference>
<evidence type="ECO:0000256" key="1">
    <source>
        <dbReference type="ARBA" id="ARBA00000798"/>
    </source>
</evidence>
<dbReference type="GO" id="GO:0004630">
    <property type="term" value="F:phospholipase D activity"/>
    <property type="evidence" value="ECO:0007669"/>
    <property type="project" value="UniProtKB-EC"/>
</dbReference>